<dbReference type="GO" id="GO:0016020">
    <property type="term" value="C:membrane"/>
    <property type="evidence" value="ECO:0007669"/>
    <property type="project" value="UniProtKB-SubCell"/>
</dbReference>
<evidence type="ECO:0000259" key="8">
    <source>
        <dbReference type="PROSITE" id="PS50850"/>
    </source>
</evidence>
<feature type="domain" description="Major facilitator superfamily (MFS) profile" evidence="8">
    <location>
        <begin position="79"/>
        <end position="470"/>
    </location>
</feature>
<feature type="transmembrane region" description="Helical" evidence="7">
    <location>
        <begin position="348"/>
        <end position="367"/>
    </location>
</feature>
<sequence length="470" mass="51278">MAHRPAYHRIHAMPASISSAVTAVADDWRASEEIDFKLHFKIEDLIGIDALSQHGSDLEANDKPPEDSSDSFPDGGLEAWLVVLGGWCALVCTFGLINSVGVFEQYYVSGPLKAYGQSTVSWILSALVFLQIFCGSIFGLVFDNYGPRWLLRGGSVTFIFGLVMLSFSTEYYQIFLSQGIVSAIGSSAVFHAAMSSIASWFQKNRAAAYGVMVTGSSFGGLFWPIMMNKLIVKIGFPWMMRVMSLIFMFLLAFACLTVKTRLPPKLRRFVLKEYLDNLKDIRLAITSVAAFFFMLGMFLPFNYVLLQAEKAGFSPALIPYLLPILNAVSILGRVLSGVTADKVGRFNMMVSITFFSALVCLVIWIPIKSIAGVLVFVSIFGFASGGFIGVCTTLVSQISDISQIGTRVGTLFAIESIGALIGSPIGGAIVSAHHGDYLGLQLFCGCSMMIGSLMFIWARHILVGFRCIKV</sequence>
<feature type="transmembrane region" description="Helical" evidence="7">
    <location>
        <begin position="373"/>
        <end position="396"/>
    </location>
</feature>
<dbReference type="Pfam" id="PF07690">
    <property type="entry name" value="MFS_1"/>
    <property type="match status" value="1"/>
</dbReference>
<dbReference type="EMBL" id="KZ679258">
    <property type="protein sequence ID" value="PTB44661.1"/>
    <property type="molecule type" value="Genomic_DNA"/>
</dbReference>
<dbReference type="InterPro" id="IPR011701">
    <property type="entry name" value="MFS"/>
</dbReference>
<organism evidence="9 10">
    <name type="scientific">Trichoderma asperellum (strain ATCC 204424 / CBS 433.97 / NBRC 101777)</name>
    <dbReference type="NCBI Taxonomy" id="1042311"/>
    <lineage>
        <taxon>Eukaryota</taxon>
        <taxon>Fungi</taxon>
        <taxon>Dikarya</taxon>
        <taxon>Ascomycota</taxon>
        <taxon>Pezizomycotina</taxon>
        <taxon>Sordariomycetes</taxon>
        <taxon>Hypocreomycetidae</taxon>
        <taxon>Hypocreales</taxon>
        <taxon>Hypocreaceae</taxon>
        <taxon>Trichoderma</taxon>
    </lineage>
</organism>
<gene>
    <name evidence="9" type="ORF">M441DRAFT_44692</name>
</gene>
<keyword evidence="10" id="KW-1185">Reference proteome</keyword>
<dbReference type="PANTHER" id="PTHR11360:SF224">
    <property type="entry name" value="MAJOR FACILITATOR SUPERFAMILY (MFS) PROFILE DOMAIN-CONTAINING PROTEIN-RELATED"/>
    <property type="match status" value="1"/>
</dbReference>
<dbReference type="Proteomes" id="UP000240493">
    <property type="component" value="Unassembled WGS sequence"/>
</dbReference>
<evidence type="ECO:0000313" key="9">
    <source>
        <dbReference type="EMBL" id="PTB44661.1"/>
    </source>
</evidence>
<accession>A0A2T3ZIM1</accession>
<dbReference type="InterPro" id="IPR050327">
    <property type="entry name" value="Proton-linked_MCT"/>
</dbReference>
<reference evidence="9 10" key="1">
    <citation type="submission" date="2016-07" db="EMBL/GenBank/DDBJ databases">
        <title>Multiple horizontal gene transfer events from other fungi enriched the ability of initially mycotrophic Trichoderma (Ascomycota) to feed on dead plant biomass.</title>
        <authorList>
            <consortium name="DOE Joint Genome Institute"/>
            <person name="Aerts A."/>
            <person name="Atanasova L."/>
            <person name="Chenthamara K."/>
            <person name="Zhang J."/>
            <person name="Grujic M."/>
            <person name="Henrissat B."/>
            <person name="Kuo A."/>
            <person name="Salamov A."/>
            <person name="Lipzen A."/>
            <person name="Labutti K."/>
            <person name="Barry K."/>
            <person name="Miao Y."/>
            <person name="Rahimi M.J."/>
            <person name="Shen Q."/>
            <person name="Grigoriev I.V."/>
            <person name="Kubicek C.P."/>
            <person name="Druzhinina I.S."/>
        </authorList>
    </citation>
    <scope>NUCLEOTIDE SEQUENCE [LARGE SCALE GENOMIC DNA]</scope>
    <source>
        <strain evidence="9 10">CBS 433.97</strain>
    </source>
</reference>
<dbReference type="OrthoDB" id="5667at2759"/>
<comment type="subcellular location">
    <subcellularLocation>
        <location evidence="1">Membrane</location>
        <topology evidence="1">Multi-pass membrane protein</topology>
    </subcellularLocation>
</comment>
<evidence type="ECO:0000256" key="7">
    <source>
        <dbReference type="SAM" id="Phobius"/>
    </source>
</evidence>
<dbReference type="Gene3D" id="1.20.1250.20">
    <property type="entry name" value="MFS general substrate transporter like domains"/>
    <property type="match status" value="2"/>
</dbReference>
<feature type="transmembrane region" description="Helical" evidence="7">
    <location>
        <begin position="174"/>
        <end position="194"/>
    </location>
</feature>
<feature type="transmembrane region" description="Helical" evidence="7">
    <location>
        <begin position="79"/>
        <end position="100"/>
    </location>
</feature>
<feature type="transmembrane region" description="Helical" evidence="7">
    <location>
        <begin position="238"/>
        <end position="262"/>
    </location>
</feature>
<evidence type="ECO:0000256" key="3">
    <source>
        <dbReference type="ARBA" id="ARBA00022448"/>
    </source>
</evidence>
<feature type="transmembrane region" description="Helical" evidence="7">
    <location>
        <begin position="206"/>
        <end position="226"/>
    </location>
</feature>
<dbReference type="GO" id="GO:0022857">
    <property type="term" value="F:transmembrane transporter activity"/>
    <property type="evidence" value="ECO:0007669"/>
    <property type="project" value="InterPro"/>
</dbReference>
<feature type="transmembrane region" description="Helical" evidence="7">
    <location>
        <begin position="438"/>
        <end position="458"/>
    </location>
</feature>
<keyword evidence="3" id="KW-0813">Transport</keyword>
<dbReference type="PROSITE" id="PS50850">
    <property type="entry name" value="MFS"/>
    <property type="match status" value="1"/>
</dbReference>
<feature type="transmembrane region" description="Helical" evidence="7">
    <location>
        <begin position="317"/>
        <end position="336"/>
    </location>
</feature>
<dbReference type="AlphaFoldDB" id="A0A2T3ZIM1"/>
<dbReference type="SUPFAM" id="SSF103473">
    <property type="entry name" value="MFS general substrate transporter"/>
    <property type="match status" value="1"/>
</dbReference>
<evidence type="ECO:0000256" key="5">
    <source>
        <dbReference type="ARBA" id="ARBA00022989"/>
    </source>
</evidence>
<keyword evidence="4 7" id="KW-0812">Transmembrane</keyword>
<proteinExistence type="inferred from homology"/>
<keyword evidence="5 7" id="KW-1133">Transmembrane helix</keyword>
<protein>
    <recommendedName>
        <fullName evidence="8">Major facilitator superfamily (MFS) profile domain-containing protein</fullName>
    </recommendedName>
</protein>
<dbReference type="InterPro" id="IPR020846">
    <property type="entry name" value="MFS_dom"/>
</dbReference>
<feature type="transmembrane region" description="Helical" evidence="7">
    <location>
        <begin position="408"/>
        <end position="432"/>
    </location>
</feature>
<keyword evidence="6 7" id="KW-0472">Membrane</keyword>
<evidence type="ECO:0000256" key="1">
    <source>
        <dbReference type="ARBA" id="ARBA00004141"/>
    </source>
</evidence>
<evidence type="ECO:0000256" key="2">
    <source>
        <dbReference type="ARBA" id="ARBA00006727"/>
    </source>
</evidence>
<comment type="similarity">
    <text evidence="2">Belongs to the major facilitator superfamily. Monocarboxylate porter (TC 2.A.1.13) family.</text>
</comment>
<dbReference type="PANTHER" id="PTHR11360">
    <property type="entry name" value="MONOCARBOXYLATE TRANSPORTER"/>
    <property type="match status" value="1"/>
</dbReference>
<evidence type="ECO:0000256" key="4">
    <source>
        <dbReference type="ARBA" id="ARBA00022692"/>
    </source>
</evidence>
<feature type="transmembrane region" description="Helical" evidence="7">
    <location>
        <begin position="120"/>
        <end position="142"/>
    </location>
</feature>
<feature type="transmembrane region" description="Helical" evidence="7">
    <location>
        <begin position="283"/>
        <end position="305"/>
    </location>
</feature>
<dbReference type="InterPro" id="IPR036259">
    <property type="entry name" value="MFS_trans_sf"/>
</dbReference>
<evidence type="ECO:0000313" key="10">
    <source>
        <dbReference type="Proteomes" id="UP000240493"/>
    </source>
</evidence>
<name>A0A2T3ZIM1_TRIA4</name>
<feature type="transmembrane region" description="Helical" evidence="7">
    <location>
        <begin position="149"/>
        <end position="168"/>
    </location>
</feature>
<evidence type="ECO:0000256" key="6">
    <source>
        <dbReference type="ARBA" id="ARBA00023136"/>
    </source>
</evidence>